<proteinExistence type="inferred from homology"/>
<dbReference type="GO" id="GO:0005634">
    <property type="term" value="C:nucleus"/>
    <property type="evidence" value="ECO:0007669"/>
    <property type="project" value="UniProtKB-SubCell"/>
</dbReference>
<keyword evidence="5" id="KW-0234">DNA repair</keyword>
<keyword evidence="5" id="KW-0227">DNA damage</keyword>
<evidence type="ECO:0000256" key="5">
    <source>
        <dbReference type="RuleBase" id="RU367072"/>
    </source>
</evidence>
<dbReference type="Pfam" id="PF12460">
    <property type="entry name" value="MMS19_C"/>
    <property type="match status" value="1"/>
</dbReference>
<comment type="subcellular location">
    <subcellularLocation>
        <location evidence="1 5">Nucleus</location>
    </subcellularLocation>
</comment>
<feature type="domain" description="MMS19 N-terminal" evidence="7">
    <location>
        <begin position="38"/>
        <end position="298"/>
    </location>
</feature>
<dbReference type="Pfam" id="PF14500">
    <property type="entry name" value="MMS19_N"/>
    <property type="match status" value="1"/>
</dbReference>
<dbReference type="PANTHER" id="PTHR12891:SF0">
    <property type="entry name" value="MMS19 NUCLEOTIDE EXCISION REPAIR PROTEIN HOMOLOG"/>
    <property type="match status" value="1"/>
</dbReference>
<feature type="domain" description="MMS19 C-terminal" evidence="6">
    <location>
        <begin position="544"/>
        <end position="993"/>
    </location>
</feature>
<dbReference type="STRING" id="114155.A0A4Q9PTG6"/>
<sequence length="1039" mass="115478">MERIDRLVRTWIASEQEQEIEDTVSEIAQGNATLLHIVKSLGDFLTSEEDDLRTKGVEFLSLVLSRCPHEKLNRQSVRTLVTFYCGKLEDTETIIPALKGLNTLSKLPLFASSDAVEVANALFQHVKMRVLVHSQRFVVYSIIDNLVAHHREAMKNMGDEFLRGYIGLAEGEKDPRNLMMAFAIDKVLLIEFDSAKYIEDFFGITFCYFPITFRPPPNDPYGITTEDLRSALRSCLHATSLFGKLAVPLFLEKLNAGSPATKKDTLDTLDVCLPVYGAGVAREFARKLWNALKLEIFQPTDPVTEEKALKTFQVLIQTIYAASPEDKGTENEIVGLAKDACDECMEILREPEKSQAKHAIKVLCAFMSTTPSVSRYTLARAVPHFVKLFLNPDELPNRAPTLRLLADLIEAARQSMSQDPEVLPDDGNVPLLPYKDEVLGILTVGLKMPASAYPAIDALKSMVLTPGLLTHEELGFIVHNVDEVLQKDEEESDLSDVSLDLLSTISSFAPSHVSGNTLPMLFTALPDRAPPRDAEAERVKYWRTLAALRKLCTQPDLFETLVVRFSTKLDLICVPSSPIAEGEDREPSAAYAHSILKTLADVLSIKIEKGHTDVVKYVDRLVPRLYNLFIYSALASEERPMVAPDPRLLAVAAQIITLVTQSLNASRQETFVKAVFAAYLEGDVSHLVDGVQKIPADKTFRPFEPSAPTSQRNLLVLLSAAVVPLYKEVTLPVPDETKFLDNLLQWIPVHAENAPQREALIHLIAAVVNRHADKLDDFLTSNVHVFWLSHIADSSVSSDSRKNAIVVFKWITKALLVRGYVDATKNVDRLLELFDDECVSWDAARAIGRIPGTDKVLTKRNHAVIKILYAQKYTNSVLPRIIEGAKTSQSSRQNAYLVALAALIKSVPKSTYADQMPSLMPLLLRGLELPDNEIRAGVIETLQAAATSDDKENNIVTEHAASLVSTMLKNSLVSQMPSVKVRVAALRYLATLPSVVRYDVLHPQKATVIRELAKALDDPKRAVRREAVTARTNWFKFTG</sequence>
<dbReference type="InterPro" id="IPR011989">
    <property type="entry name" value="ARM-like"/>
</dbReference>
<evidence type="ECO:0000259" key="6">
    <source>
        <dbReference type="Pfam" id="PF12460"/>
    </source>
</evidence>
<evidence type="ECO:0000256" key="4">
    <source>
        <dbReference type="ARBA" id="ARBA00023242"/>
    </source>
</evidence>
<dbReference type="Proteomes" id="UP000292082">
    <property type="component" value="Unassembled WGS sequence"/>
</dbReference>
<dbReference type="Gene3D" id="1.25.10.10">
    <property type="entry name" value="Leucine-rich Repeat Variant"/>
    <property type="match status" value="2"/>
</dbReference>
<gene>
    <name evidence="8" type="ORF">BD310DRAFT_928632</name>
</gene>
<dbReference type="PANTHER" id="PTHR12891">
    <property type="entry name" value="DNA REPAIR/TRANSCRIPTION PROTEIN MET18/MMS19"/>
    <property type="match status" value="1"/>
</dbReference>
<dbReference type="EMBL" id="ML145133">
    <property type="protein sequence ID" value="TBU57751.1"/>
    <property type="molecule type" value="Genomic_DNA"/>
</dbReference>
<dbReference type="GO" id="GO:0016226">
    <property type="term" value="P:iron-sulfur cluster assembly"/>
    <property type="evidence" value="ECO:0007669"/>
    <property type="project" value="UniProtKB-UniRule"/>
</dbReference>
<comment type="similarity">
    <text evidence="2 5">Belongs to the MET18/MMS19 family.</text>
</comment>
<name>A0A4Q9PTG6_9APHY</name>
<evidence type="ECO:0000259" key="7">
    <source>
        <dbReference type="Pfam" id="PF14500"/>
    </source>
</evidence>
<dbReference type="InterPro" id="IPR016024">
    <property type="entry name" value="ARM-type_fold"/>
</dbReference>
<evidence type="ECO:0000313" key="9">
    <source>
        <dbReference type="Proteomes" id="UP000292082"/>
    </source>
</evidence>
<evidence type="ECO:0000313" key="8">
    <source>
        <dbReference type="EMBL" id="TBU57751.1"/>
    </source>
</evidence>
<protein>
    <recommendedName>
        <fullName evidence="5">MMS19 nucleotide excision repair protein</fullName>
    </recommendedName>
</protein>
<keyword evidence="4 5" id="KW-0539">Nucleus</keyword>
<dbReference type="InterPro" id="IPR024687">
    <property type="entry name" value="MMS19_C"/>
</dbReference>
<dbReference type="GO" id="GO:0051604">
    <property type="term" value="P:protein maturation"/>
    <property type="evidence" value="ECO:0007669"/>
    <property type="project" value="UniProtKB-UniRule"/>
</dbReference>
<accession>A0A4Q9PTG6</accession>
<keyword evidence="3" id="KW-0677">Repeat</keyword>
<organism evidence="8 9">
    <name type="scientific">Dichomitus squalens</name>
    <dbReference type="NCBI Taxonomy" id="114155"/>
    <lineage>
        <taxon>Eukaryota</taxon>
        <taxon>Fungi</taxon>
        <taxon>Dikarya</taxon>
        <taxon>Basidiomycota</taxon>
        <taxon>Agaricomycotina</taxon>
        <taxon>Agaricomycetes</taxon>
        <taxon>Polyporales</taxon>
        <taxon>Polyporaceae</taxon>
        <taxon>Dichomitus</taxon>
    </lineage>
</organism>
<dbReference type="InterPro" id="IPR039920">
    <property type="entry name" value="MMS19"/>
</dbReference>
<keyword evidence="9" id="KW-1185">Reference proteome</keyword>
<dbReference type="GO" id="GO:0097361">
    <property type="term" value="C:cytosolic [4Fe-4S] assembly targeting complex"/>
    <property type="evidence" value="ECO:0007669"/>
    <property type="project" value="UniProtKB-UniRule"/>
</dbReference>
<evidence type="ECO:0000256" key="3">
    <source>
        <dbReference type="ARBA" id="ARBA00022737"/>
    </source>
</evidence>
<evidence type="ECO:0000256" key="1">
    <source>
        <dbReference type="ARBA" id="ARBA00004123"/>
    </source>
</evidence>
<dbReference type="InterPro" id="IPR029240">
    <property type="entry name" value="MMS19_N"/>
</dbReference>
<reference evidence="8 9" key="1">
    <citation type="submission" date="2019-01" db="EMBL/GenBank/DDBJ databases">
        <title>Draft genome sequences of three monokaryotic isolates of the white-rot basidiomycete fungus Dichomitus squalens.</title>
        <authorList>
            <consortium name="DOE Joint Genome Institute"/>
            <person name="Lopez S.C."/>
            <person name="Andreopoulos B."/>
            <person name="Pangilinan J."/>
            <person name="Lipzen A."/>
            <person name="Riley R."/>
            <person name="Ahrendt S."/>
            <person name="Ng V."/>
            <person name="Barry K."/>
            <person name="Daum C."/>
            <person name="Grigoriev I.V."/>
            <person name="Hilden K.S."/>
            <person name="Makela M.R."/>
            <person name="de Vries R.P."/>
        </authorList>
    </citation>
    <scope>NUCLEOTIDE SEQUENCE [LARGE SCALE GENOMIC DNA]</scope>
    <source>
        <strain evidence="8 9">CBS 464.89</strain>
    </source>
</reference>
<dbReference type="GO" id="GO:0006281">
    <property type="term" value="P:DNA repair"/>
    <property type="evidence" value="ECO:0007669"/>
    <property type="project" value="UniProtKB-UniRule"/>
</dbReference>
<evidence type="ECO:0000256" key="2">
    <source>
        <dbReference type="ARBA" id="ARBA00009340"/>
    </source>
</evidence>
<dbReference type="SUPFAM" id="SSF48371">
    <property type="entry name" value="ARM repeat"/>
    <property type="match status" value="1"/>
</dbReference>
<comment type="function">
    <text evidence="5">Key component of the cytosolic iron-sulfur protein assembly (CIA) complex, a multiprotein complex that mediates the incorporation of iron-sulfur cluster into apoproteins specifically involved in DNA metabolism and genomic integrity. In the CIA complex, MMS19 acts as an adapter between early-acting CIA components and a subset of cellular target iron-sulfur proteins.</text>
</comment>
<dbReference type="AlphaFoldDB" id="A0A4Q9PTG6"/>